<evidence type="ECO:0000259" key="1">
    <source>
        <dbReference type="Pfam" id="PF13086"/>
    </source>
</evidence>
<protein>
    <recommendedName>
        <fullName evidence="1">DNA2/NAM7 helicase helicase domain-containing protein</fullName>
    </recommendedName>
</protein>
<dbReference type="AlphaFoldDB" id="A0A150GLS6"/>
<dbReference type="PANTHER" id="PTHR43788:SF8">
    <property type="entry name" value="DNA-BINDING PROTEIN SMUBP-2"/>
    <property type="match status" value="1"/>
</dbReference>
<dbReference type="InterPro" id="IPR050534">
    <property type="entry name" value="Coronavir_polyprotein_1ab"/>
</dbReference>
<dbReference type="Proteomes" id="UP000075714">
    <property type="component" value="Unassembled WGS sequence"/>
</dbReference>
<comment type="caution">
    <text evidence="2">The sequence shown here is derived from an EMBL/GenBank/DDBJ whole genome shotgun (WGS) entry which is preliminary data.</text>
</comment>
<dbReference type="STRING" id="33097.A0A150GLS6"/>
<name>A0A150GLS6_GONPE</name>
<dbReference type="EMBL" id="LSYV01000016">
    <property type="protein sequence ID" value="KXZ50722.1"/>
    <property type="molecule type" value="Genomic_DNA"/>
</dbReference>
<keyword evidence="3" id="KW-1185">Reference proteome</keyword>
<gene>
    <name evidence="2" type="ORF">GPECTOR_15g406</name>
</gene>
<evidence type="ECO:0000313" key="3">
    <source>
        <dbReference type="Proteomes" id="UP000075714"/>
    </source>
</evidence>
<dbReference type="GO" id="GO:0043139">
    <property type="term" value="F:5'-3' DNA helicase activity"/>
    <property type="evidence" value="ECO:0007669"/>
    <property type="project" value="TreeGrafter"/>
</dbReference>
<dbReference type="InterPro" id="IPR041677">
    <property type="entry name" value="DNA2/NAM7_AAA_11"/>
</dbReference>
<sequence>MEQLLPGAGLEKDRTIDHSRWFETRLEEKQVRYGALDAFVSYAAGVAVVCRSGGGVSSTPPGALVDLSLAAEWEVALAANLVCTSQFLEARSPDRTKHDWESAVFQPTKAKGLVLEVVMSRFKTRLQRDCFVDVRLPDGRAIAGRCVSAQGKTAHVGRLKWRATKADVKHDEVSEVHQIDMSDGSDTPEGKAIKPLLAQLMRGQASLKDCRLAAGLFGGEPLAAAAVTRGSAGGRGPARDAATLARPAVLERLQSLLLAGRVNDSQRAAVEEVLVGRSCVQLVQGPPGTGKTTVISHTVALWLELLAPRMKAVGAGRLQPALVCAARSNVAAKNIALAMLKRGLKDFRLVVSKDFHFEWHEEQYRGQLQDVLIVSDELENKDVQRRLVDVQVFVATVSMMASKGFRTTALHGKEVVQILVDEASQIYAGDLMLPLKMYGKHLGSLSLFGDDRQLPPFGSEWDGAQLPSMFDHLPATQHPSHSAASAPGALAPAAGGATGVAAAPALRPQPNAFTVGPPLRKPLAACGGVRRLMLSVSYRLPPQLCGFISGAMYGGLLTAGRAASGG</sequence>
<proteinExistence type="predicted"/>
<accession>A0A150GLS6</accession>
<evidence type="ECO:0000313" key="2">
    <source>
        <dbReference type="EMBL" id="KXZ50722.1"/>
    </source>
</evidence>
<reference evidence="3" key="1">
    <citation type="journal article" date="2016" name="Nat. Commun.">
        <title>The Gonium pectorale genome demonstrates co-option of cell cycle regulation during the evolution of multicellularity.</title>
        <authorList>
            <person name="Hanschen E.R."/>
            <person name="Marriage T.N."/>
            <person name="Ferris P.J."/>
            <person name="Hamaji T."/>
            <person name="Toyoda A."/>
            <person name="Fujiyama A."/>
            <person name="Neme R."/>
            <person name="Noguchi H."/>
            <person name="Minakuchi Y."/>
            <person name="Suzuki M."/>
            <person name="Kawai-Toyooka H."/>
            <person name="Smith D.R."/>
            <person name="Sparks H."/>
            <person name="Anderson J."/>
            <person name="Bakaric R."/>
            <person name="Luria V."/>
            <person name="Karger A."/>
            <person name="Kirschner M.W."/>
            <person name="Durand P.M."/>
            <person name="Michod R.E."/>
            <person name="Nozaki H."/>
            <person name="Olson B.J."/>
        </authorList>
    </citation>
    <scope>NUCLEOTIDE SEQUENCE [LARGE SCALE GENOMIC DNA]</scope>
    <source>
        <strain evidence="3">NIES-2863</strain>
    </source>
</reference>
<feature type="domain" description="DNA2/NAM7 helicase helicase" evidence="1">
    <location>
        <begin position="262"/>
        <end position="341"/>
    </location>
</feature>
<dbReference type="Gene3D" id="3.40.50.300">
    <property type="entry name" value="P-loop containing nucleotide triphosphate hydrolases"/>
    <property type="match status" value="1"/>
</dbReference>
<dbReference type="OrthoDB" id="6513042at2759"/>
<dbReference type="PANTHER" id="PTHR43788">
    <property type="entry name" value="DNA2/NAM7 HELICASE FAMILY MEMBER"/>
    <property type="match status" value="1"/>
</dbReference>
<organism evidence="2 3">
    <name type="scientific">Gonium pectorale</name>
    <name type="common">Green alga</name>
    <dbReference type="NCBI Taxonomy" id="33097"/>
    <lineage>
        <taxon>Eukaryota</taxon>
        <taxon>Viridiplantae</taxon>
        <taxon>Chlorophyta</taxon>
        <taxon>core chlorophytes</taxon>
        <taxon>Chlorophyceae</taxon>
        <taxon>CS clade</taxon>
        <taxon>Chlamydomonadales</taxon>
        <taxon>Volvocaceae</taxon>
        <taxon>Gonium</taxon>
    </lineage>
</organism>
<dbReference type="Pfam" id="PF13086">
    <property type="entry name" value="AAA_11"/>
    <property type="match status" value="2"/>
</dbReference>
<dbReference type="SUPFAM" id="SSF52540">
    <property type="entry name" value="P-loop containing nucleoside triphosphate hydrolases"/>
    <property type="match status" value="1"/>
</dbReference>
<feature type="domain" description="DNA2/NAM7 helicase helicase" evidence="1">
    <location>
        <begin position="359"/>
        <end position="457"/>
    </location>
</feature>
<dbReference type="InterPro" id="IPR027417">
    <property type="entry name" value="P-loop_NTPase"/>
</dbReference>